<name>A0A147IT31_9SPHN</name>
<proteinExistence type="predicted"/>
<reference evidence="1 2" key="1">
    <citation type="journal article" date="2016" name="Front. Microbiol.">
        <title>Genomic Resource of Rice Seed Associated Bacteria.</title>
        <authorList>
            <person name="Midha S."/>
            <person name="Bansal K."/>
            <person name="Sharma S."/>
            <person name="Kumar N."/>
            <person name="Patil P.P."/>
            <person name="Chaudhry V."/>
            <person name="Patil P.B."/>
        </authorList>
    </citation>
    <scope>NUCLEOTIDE SEQUENCE [LARGE SCALE GENOMIC DNA]</scope>
    <source>
        <strain evidence="1 2">SB4</strain>
    </source>
</reference>
<organism evidence="1 2">
    <name type="scientific">Sphingomonas sanguinis</name>
    <dbReference type="NCBI Taxonomy" id="33051"/>
    <lineage>
        <taxon>Bacteria</taxon>
        <taxon>Pseudomonadati</taxon>
        <taxon>Pseudomonadota</taxon>
        <taxon>Alphaproteobacteria</taxon>
        <taxon>Sphingomonadales</taxon>
        <taxon>Sphingomonadaceae</taxon>
        <taxon>Sphingomonas</taxon>
    </lineage>
</organism>
<protein>
    <submittedName>
        <fullName evidence="1">Uncharacterized protein</fullName>
    </submittedName>
</protein>
<evidence type="ECO:0000313" key="1">
    <source>
        <dbReference type="EMBL" id="KTT98681.1"/>
    </source>
</evidence>
<accession>A0A147IT31</accession>
<dbReference type="AlphaFoldDB" id="A0A147IT31"/>
<dbReference type="EMBL" id="LDTE01000063">
    <property type="protein sequence ID" value="KTT98681.1"/>
    <property type="molecule type" value="Genomic_DNA"/>
</dbReference>
<dbReference type="Proteomes" id="UP000074072">
    <property type="component" value="Unassembled WGS sequence"/>
</dbReference>
<sequence>MQRTEQAIRRDLARHVLRRSWRARLAALKVNERISVVFLLSRETLTFIETTIHFIIGQREAMNIRHAMLPLADTGQHRFEKRGFGRT</sequence>
<gene>
    <name evidence="1" type="ORF">SB4_10545</name>
</gene>
<dbReference type="PATRIC" id="fig|33051.4.peg.2860"/>
<comment type="caution">
    <text evidence="1">The sequence shown here is derived from an EMBL/GenBank/DDBJ whole genome shotgun (WGS) entry which is preliminary data.</text>
</comment>
<evidence type="ECO:0000313" key="2">
    <source>
        <dbReference type="Proteomes" id="UP000074072"/>
    </source>
</evidence>